<organism evidence="2 5">
    <name type="scientific">Helicobacter muridarum</name>
    <dbReference type="NCBI Taxonomy" id="216"/>
    <lineage>
        <taxon>Bacteria</taxon>
        <taxon>Pseudomonadati</taxon>
        <taxon>Campylobacterota</taxon>
        <taxon>Epsilonproteobacteria</taxon>
        <taxon>Campylobacterales</taxon>
        <taxon>Helicobacteraceae</taxon>
        <taxon>Helicobacter</taxon>
    </lineage>
</organism>
<evidence type="ECO:0000313" key="2">
    <source>
        <dbReference type="EMBL" id="STQ86096.1"/>
    </source>
</evidence>
<evidence type="ECO:0000259" key="1">
    <source>
        <dbReference type="Pfam" id="PF01936"/>
    </source>
</evidence>
<dbReference type="Proteomes" id="UP000255139">
    <property type="component" value="Unassembled WGS sequence"/>
</dbReference>
<evidence type="ECO:0000313" key="5">
    <source>
        <dbReference type="Proteomes" id="UP000255139"/>
    </source>
</evidence>
<dbReference type="RefSeq" id="WP_052089732.1">
    <property type="nucleotide sequence ID" value="NZ_FZML01000012.1"/>
</dbReference>
<dbReference type="Pfam" id="PF01936">
    <property type="entry name" value="NYN"/>
    <property type="match status" value="1"/>
</dbReference>
<dbReference type="InterPro" id="IPR021139">
    <property type="entry name" value="NYN"/>
</dbReference>
<evidence type="ECO:0000313" key="4">
    <source>
        <dbReference type="Proteomes" id="UP000029922"/>
    </source>
</evidence>
<keyword evidence="5" id="KW-1185">Reference proteome</keyword>
<dbReference type="Proteomes" id="UP000029922">
    <property type="component" value="Unassembled WGS sequence"/>
</dbReference>
<feature type="domain" description="NYN" evidence="1">
    <location>
        <begin position="4"/>
        <end position="128"/>
    </location>
</feature>
<dbReference type="GO" id="GO:0004540">
    <property type="term" value="F:RNA nuclease activity"/>
    <property type="evidence" value="ECO:0007669"/>
    <property type="project" value="InterPro"/>
</dbReference>
<dbReference type="AlphaFoldDB" id="A0A377PTC4"/>
<protein>
    <submittedName>
        <fullName evidence="2 3">NYN domain</fullName>
    </submittedName>
</protein>
<gene>
    <name evidence="3" type="ORF">LS73_005870</name>
    <name evidence="2" type="ORF">NCTC12714_00887</name>
</gene>
<proteinExistence type="predicted"/>
<reference evidence="3 4" key="1">
    <citation type="journal article" date="2014" name="Genome Announc.">
        <title>Draft genome sequences of eight enterohepatic helicobacter species isolated from both laboratory and wild rodents.</title>
        <authorList>
            <person name="Sheh A."/>
            <person name="Shen Z."/>
            <person name="Fox J.G."/>
        </authorList>
    </citation>
    <scope>NUCLEOTIDE SEQUENCE [LARGE SCALE GENOMIC DNA]</scope>
    <source>
        <strain evidence="3 4">ST1</strain>
    </source>
</reference>
<sequence length="175" mass="19964">MKKNVALFIDCDRIEVAFMSVIFDYFRNKEYNVCVKRAYVTKDTLNFWYDRLEKQHFKVVLGSSQSNSDLKFALDIAKAINTGKYDSIAIASNYREFSVLAGEIQSMGLESICFYQYSKGNEALLKRAYHTVYNLEPNREEDGELVEDFDDVLAALESAIEGLDSSVLGKRLSDS</sequence>
<accession>A0A377PTC4</accession>
<dbReference type="EMBL" id="JRPD02000011">
    <property type="protein sequence ID" value="TLE00057.1"/>
    <property type="molecule type" value="Genomic_DNA"/>
</dbReference>
<name>A0A377PTC4_9HELI</name>
<dbReference type="OrthoDB" id="5328343at2"/>
<evidence type="ECO:0000313" key="3">
    <source>
        <dbReference type="EMBL" id="TLE00057.1"/>
    </source>
</evidence>
<reference evidence="2 5" key="2">
    <citation type="submission" date="2018-06" db="EMBL/GenBank/DDBJ databases">
        <authorList>
            <consortium name="Pathogen Informatics"/>
            <person name="Doyle S."/>
        </authorList>
    </citation>
    <scope>NUCLEOTIDE SEQUENCE [LARGE SCALE GENOMIC DNA]</scope>
    <source>
        <strain evidence="2 5">NCTC12714</strain>
    </source>
</reference>
<dbReference type="Gene3D" id="3.40.50.1010">
    <property type="entry name" value="5'-nuclease"/>
    <property type="match status" value="1"/>
</dbReference>
<dbReference type="EMBL" id="UGJE01000002">
    <property type="protein sequence ID" value="STQ86096.1"/>
    <property type="molecule type" value="Genomic_DNA"/>
</dbReference>